<organism evidence="1">
    <name type="scientific">freshwater metagenome</name>
    <dbReference type="NCBI Taxonomy" id="449393"/>
    <lineage>
        <taxon>unclassified sequences</taxon>
        <taxon>metagenomes</taxon>
        <taxon>ecological metagenomes</taxon>
    </lineage>
</organism>
<protein>
    <submittedName>
        <fullName evidence="1">Unannotated protein</fullName>
    </submittedName>
</protein>
<sequence>MIYVAHDRHDRRTLNEVGLFVREDQLLSFLVGSRDNLDLLAECLCEDHDRLVREGLCERRHLAHQHQLLDQVGDRQAEVFGDVLDSCAAVHADRVGRALRSRVERRQRRVVKLAAPSAARPTLRESSWRWASAGAAVGLRIDYYASFSCCGVGSSRLARRPLRLVRLSDDLRPHRGGCRHLVDRRRWRLFCRWRCRSLVYSGYRCVRL</sequence>
<proteinExistence type="predicted"/>
<reference evidence="1" key="1">
    <citation type="submission" date="2020-05" db="EMBL/GenBank/DDBJ databases">
        <authorList>
            <person name="Chiriac C."/>
            <person name="Salcher M."/>
            <person name="Ghai R."/>
            <person name="Kavagutti S V."/>
        </authorList>
    </citation>
    <scope>NUCLEOTIDE SEQUENCE</scope>
</reference>
<accession>A0A6J7RSY0</accession>
<gene>
    <name evidence="1" type="ORF">UFOPK4175_00409</name>
</gene>
<dbReference type="AlphaFoldDB" id="A0A6J7RSY0"/>
<name>A0A6J7RSY0_9ZZZZ</name>
<dbReference type="EMBL" id="CAFBPX010000051">
    <property type="protein sequence ID" value="CAB5031845.1"/>
    <property type="molecule type" value="Genomic_DNA"/>
</dbReference>
<evidence type="ECO:0000313" key="1">
    <source>
        <dbReference type="EMBL" id="CAB5031845.1"/>
    </source>
</evidence>